<evidence type="ECO:0008006" key="4">
    <source>
        <dbReference type="Google" id="ProtNLM"/>
    </source>
</evidence>
<feature type="transmembrane region" description="Helical" evidence="1">
    <location>
        <begin position="30"/>
        <end position="54"/>
    </location>
</feature>
<accession>A0A0F6WAQ2</accession>
<evidence type="ECO:0000256" key="1">
    <source>
        <dbReference type="SAM" id="Phobius"/>
    </source>
</evidence>
<proteinExistence type="predicted"/>
<keyword evidence="1" id="KW-0812">Transmembrane</keyword>
<gene>
    <name evidence="2" type="ORF">DB32_008872</name>
</gene>
<dbReference type="STRING" id="927083.DB32_008872"/>
<keyword evidence="1" id="KW-0472">Membrane</keyword>
<protein>
    <recommendedName>
        <fullName evidence="4">Threonine efflux protein</fullName>
    </recommendedName>
</protein>
<evidence type="ECO:0000313" key="2">
    <source>
        <dbReference type="EMBL" id="AKF11723.1"/>
    </source>
</evidence>
<dbReference type="KEGG" id="samy:DB32_008872"/>
<reference evidence="2 3" key="1">
    <citation type="submission" date="2015-03" db="EMBL/GenBank/DDBJ databases">
        <title>Genome assembly of Sandaracinus amylolyticus DSM 53668.</title>
        <authorList>
            <person name="Sharma G."/>
            <person name="Subramanian S."/>
        </authorList>
    </citation>
    <scope>NUCLEOTIDE SEQUENCE [LARGE SCALE GENOMIC DNA]</scope>
    <source>
        <strain evidence="2 3">DSM 53668</strain>
    </source>
</reference>
<dbReference type="Proteomes" id="UP000034883">
    <property type="component" value="Chromosome"/>
</dbReference>
<evidence type="ECO:0000313" key="3">
    <source>
        <dbReference type="Proteomes" id="UP000034883"/>
    </source>
</evidence>
<dbReference type="AlphaFoldDB" id="A0A0F6WAQ2"/>
<organism evidence="2 3">
    <name type="scientific">Sandaracinus amylolyticus</name>
    <dbReference type="NCBI Taxonomy" id="927083"/>
    <lineage>
        <taxon>Bacteria</taxon>
        <taxon>Pseudomonadati</taxon>
        <taxon>Myxococcota</taxon>
        <taxon>Polyangia</taxon>
        <taxon>Polyangiales</taxon>
        <taxon>Sandaracinaceae</taxon>
        <taxon>Sandaracinus</taxon>
    </lineage>
</organism>
<feature type="transmembrane region" description="Helical" evidence="1">
    <location>
        <begin position="136"/>
        <end position="156"/>
    </location>
</feature>
<feature type="transmembrane region" description="Helical" evidence="1">
    <location>
        <begin position="177"/>
        <end position="198"/>
    </location>
</feature>
<name>A0A0F6WAQ2_9BACT</name>
<feature type="transmembrane region" description="Helical" evidence="1">
    <location>
        <begin position="95"/>
        <end position="116"/>
    </location>
</feature>
<keyword evidence="1" id="KW-1133">Transmembrane helix</keyword>
<feature type="transmembrane region" description="Helical" evidence="1">
    <location>
        <begin position="66"/>
        <end position="83"/>
    </location>
</feature>
<dbReference type="EMBL" id="CP011125">
    <property type="protein sequence ID" value="AKF11723.1"/>
    <property type="molecule type" value="Genomic_DNA"/>
</dbReference>
<sequence length="201" mass="19394">MIAGAVLGAPLGPSGAVVASMMLSGRRDDAYVASAGVPIGHAVVAAIATSATLLASSALGAHERTLRIVAALLLVAIGVRLALAKPRVAASRASAGSIAGTFLLTVLNPTLLAAYALVTAGPLAIGPLAPGPDASLAAALVIVVPSATIGAALAFVGATALLDRLQRAMSDARRATVARGLAAALVVLGAVGLARSLFGGA</sequence>
<keyword evidence="3" id="KW-1185">Reference proteome</keyword>